<dbReference type="RefSeq" id="WP_176267619.1">
    <property type="nucleotide sequence ID" value="NZ_JABWGV010000003.1"/>
</dbReference>
<dbReference type="EMBL" id="JABWGV010000003">
    <property type="protein sequence ID" value="NVD45326.1"/>
    <property type="molecule type" value="Genomic_DNA"/>
</dbReference>
<protein>
    <submittedName>
        <fullName evidence="1">Uncharacterized protein</fullName>
    </submittedName>
</protein>
<dbReference type="Proteomes" id="UP000561438">
    <property type="component" value="Unassembled WGS sequence"/>
</dbReference>
<sequence>MNIEEQLLAASIRETFGDADRALVKYEYVASGNTSDNVEDGDHSDDLEDATEYLRFLVEKAYRDTAILAERLGLPAYRKDIMNKMRSFPNLADAGPTRWDPGFHSPPLAAARSLYASLAAMTEGRAVTGLGVFETILSNTPKIIGQAEVEPSKEADVQRAVLLVLRHAFRDVVPDIHLGKNVKVYKPDIGVRSLMAAAEYKFIDSTTEAKAALDGIYADMRGYSGHHEWRSFYAVLYMTKPFFTQADAEAEFELVKADLSWKPMVMVGPGARSKQRAKGTGA</sequence>
<organism evidence="1 2">
    <name type="scientific">Qipengyuania atrilutea</name>
    <dbReference type="NCBI Taxonomy" id="2744473"/>
    <lineage>
        <taxon>Bacteria</taxon>
        <taxon>Pseudomonadati</taxon>
        <taxon>Pseudomonadota</taxon>
        <taxon>Alphaproteobacteria</taxon>
        <taxon>Sphingomonadales</taxon>
        <taxon>Erythrobacteraceae</taxon>
        <taxon>Qipengyuania</taxon>
    </lineage>
</organism>
<keyword evidence="2" id="KW-1185">Reference proteome</keyword>
<proteinExistence type="predicted"/>
<comment type="caution">
    <text evidence="1">The sequence shown here is derived from an EMBL/GenBank/DDBJ whole genome shotgun (WGS) entry which is preliminary data.</text>
</comment>
<dbReference type="AlphaFoldDB" id="A0A850H3V6"/>
<reference evidence="1 2" key="1">
    <citation type="submission" date="2020-06" db="EMBL/GenBank/DDBJ databases">
        <title>Altererythrobacter sp. HHU K3-1.</title>
        <authorList>
            <person name="Zhang D."/>
            <person name="Xue H."/>
        </authorList>
    </citation>
    <scope>NUCLEOTIDE SEQUENCE [LARGE SCALE GENOMIC DNA]</scope>
    <source>
        <strain evidence="1 2">HHU K3-1</strain>
    </source>
</reference>
<name>A0A850H3V6_9SPHN</name>
<gene>
    <name evidence="1" type="ORF">HUV48_09895</name>
</gene>
<evidence type="ECO:0000313" key="2">
    <source>
        <dbReference type="Proteomes" id="UP000561438"/>
    </source>
</evidence>
<accession>A0A850H3V6</accession>
<evidence type="ECO:0000313" key="1">
    <source>
        <dbReference type="EMBL" id="NVD45326.1"/>
    </source>
</evidence>